<evidence type="ECO:0000313" key="2">
    <source>
        <dbReference type="Proteomes" id="UP000830962"/>
    </source>
</evidence>
<dbReference type="EMBL" id="MZ311578">
    <property type="protein sequence ID" value="UBZ25683.1"/>
    <property type="molecule type" value="Genomic_DNA"/>
</dbReference>
<name>A0AAE8Y1D0_9VIRU</name>
<proteinExistence type="predicted"/>
<organism evidence="1 2">
    <name type="scientific">Carcinus maenas nudivirus</name>
    <dbReference type="NCBI Taxonomy" id="2880837"/>
    <lineage>
        <taxon>Viruses</taxon>
        <taxon>Viruses incertae sedis</taxon>
        <taxon>Naldaviricetes</taxon>
        <taxon>Lefavirales</taxon>
        <taxon>Nudiviridae</taxon>
        <taxon>Gammanudivirus</taxon>
        <taxon>Gammanudivirus cameanadis</taxon>
    </lineage>
</organism>
<sequence>MSSFTVEKEISEKYHIHEFIDFERFLIKGMQVLVQNNTHILKVYKEERKRIDELVDGEEKTLVEKANEDELDMIPCNTQEAKKFIAFYNKIKYIPSDISLSNYISDGNKCRCCDGRQEDKFKVNYKGSPLALISITTSHERMGGDRYAMWTYDLTILDKALYDFL</sequence>
<reference evidence="1" key="1">
    <citation type="journal article" date="2021" name="Viruses">
        <title>Identification and Full Characterisation of Two Novel Crustacean Infecting Members of the Family Nudiviridae Provides Support for Two Subfamilies.</title>
        <authorList>
            <person name="Bateman K.S."/>
            <person name="Kerr R."/>
            <person name="Stentiford G.D."/>
            <person name="Bean T.P."/>
            <person name="Hooper C."/>
            <person name="Van Eynde B."/>
            <person name="Delbare D."/>
            <person name="Bojko J."/>
            <person name="Christiaens O."/>
            <person name="Taning C.N.T."/>
            <person name="Smagghe G."/>
            <person name="van Oers M.M."/>
            <person name="van Aerle R."/>
        </authorList>
    </citation>
    <scope>NUCLEOTIDE SEQUENCE</scope>
    <source>
        <strain evidence="1">AN2</strain>
    </source>
</reference>
<gene>
    <name evidence="1" type="ORF">CmNV_092</name>
</gene>
<dbReference type="Proteomes" id="UP000830962">
    <property type="component" value="Segment"/>
</dbReference>
<keyword evidence="2" id="KW-1185">Reference proteome</keyword>
<protein>
    <submittedName>
        <fullName evidence="1">Uncharacterized protein</fullName>
    </submittedName>
</protein>
<evidence type="ECO:0000313" key="1">
    <source>
        <dbReference type="EMBL" id="UBZ25683.1"/>
    </source>
</evidence>
<accession>A0AAE8Y1D0</accession>